<keyword evidence="1" id="KW-0472">Membrane</keyword>
<protein>
    <submittedName>
        <fullName evidence="2">Uncharacterized protein</fullName>
    </submittedName>
</protein>
<sequence>MLVLEHGNLSLGIGSLRIMPKGKHSYYPDSPSIRISKMDVIIPFSPDVPCDSNGQRMWWAFLASSMVTFFGGLFIILLWRTLNYLWTVCCHCNSKKKNAQRVHNPTSHGDGIKHTKETVAALSEVGWMTSVKDWAGVMISAQTLTGRVLHAQLTVGLRVLVLHYVVESGALIGVTHIHQLQSPASVTSFSHQRQSPASVTSFSHQLQSSASVTSFSHQLQSSASVISFSHQLQSPASVISFRH</sequence>
<feature type="transmembrane region" description="Helical" evidence="1">
    <location>
        <begin position="57"/>
        <end position="79"/>
    </location>
</feature>
<proteinExistence type="predicted"/>
<keyword evidence="3" id="KW-1185">Reference proteome</keyword>
<dbReference type="EMBL" id="JAGTTL010000026">
    <property type="protein sequence ID" value="KAK6301444.1"/>
    <property type="molecule type" value="Genomic_DNA"/>
</dbReference>
<dbReference type="Proteomes" id="UP001356427">
    <property type="component" value="Unassembled WGS sequence"/>
</dbReference>
<keyword evidence="1" id="KW-0812">Transmembrane</keyword>
<evidence type="ECO:0000313" key="3">
    <source>
        <dbReference type="Proteomes" id="UP001356427"/>
    </source>
</evidence>
<evidence type="ECO:0000313" key="2">
    <source>
        <dbReference type="EMBL" id="KAK6301444.1"/>
    </source>
</evidence>
<gene>
    <name evidence="2" type="ORF">J4Q44_G00274970</name>
</gene>
<evidence type="ECO:0000256" key="1">
    <source>
        <dbReference type="SAM" id="Phobius"/>
    </source>
</evidence>
<comment type="caution">
    <text evidence="2">The sequence shown here is derived from an EMBL/GenBank/DDBJ whole genome shotgun (WGS) entry which is preliminary data.</text>
</comment>
<reference evidence="2 3" key="1">
    <citation type="submission" date="2021-04" db="EMBL/GenBank/DDBJ databases">
        <authorList>
            <person name="De Guttry C."/>
            <person name="Zahm M."/>
            <person name="Klopp C."/>
            <person name="Cabau C."/>
            <person name="Louis A."/>
            <person name="Berthelot C."/>
            <person name="Parey E."/>
            <person name="Roest Crollius H."/>
            <person name="Montfort J."/>
            <person name="Robinson-Rechavi M."/>
            <person name="Bucao C."/>
            <person name="Bouchez O."/>
            <person name="Gislard M."/>
            <person name="Lluch J."/>
            <person name="Milhes M."/>
            <person name="Lampietro C."/>
            <person name="Lopez Roques C."/>
            <person name="Donnadieu C."/>
            <person name="Braasch I."/>
            <person name="Desvignes T."/>
            <person name="Postlethwait J."/>
            <person name="Bobe J."/>
            <person name="Wedekind C."/>
            <person name="Guiguen Y."/>
        </authorList>
    </citation>
    <scope>NUCLEOTIDE SEQUENCE [LARGE SCALE GENOMIC DNA]</scope>
    <source>
        <strain evidence="2">Cs_M1</strain>
        <tissue evidence="2">Blood</tissue>
    </source>
</reference>
<organism evidence="2 3">
    <name type="scientific">Coregonus suidteri</name>
    <dbReference type="NCBI Taxonomy" id="861788"/>
    <lineage>
        <taxon>Eukaryota</taxon>
        <taxon>Metazoa</taxon>
        <taxon>Chordata</taxon>
        <taxon>Craniata</taxon>
        <taxon>Vertebrata</taxon>
        <taxon>Euteleostomi</taxon>
        <taxon>Actinopterygii</taxon>
        <taxon>Neopterygii</taxon>
        <taxon>Teleostei</taxon>
        <taxon>Protacanthopterygii</taxon>
        <taxon>Salmoniformes</taxon>
        <taxon>Salmonidae</taxon>
        <taxon>Coregoninae</taxon>
        <taxon>Coregonus</taxon>
    </lineage>
</organism>
<keyword evidence="1" id="KW-1133">Transmembrane helix</keyword>
<dbReference type="AlphaFoldDB" id="A0AAN8QDR9"/>
<accession>A0AAN8QDR9</accession>
<name>A0AAN8QDR9_9TELE</name>